<dbReference type="AlphaFoldDB" id="A0A7C1FTP9"/>
<keyword evidence="4" id="KW-0804">Transcription</keyword>
<evidence type="ECO:0000256" key="2">
    <source>
        <dbReference type="ARBA" id="ARBA00023015"/>
    </source>
</evidence>
<feature type="domain" description="HTH tetR-type" evidence="6">
    <location>
        <begin position="25"/>
        <end position="85"/>
    </location>
</feature>
<keyword evidence="1" id="KW-0678">Repressor</keyword>
<dbReference type="PRINTS" id="PR00455">
    <property type="entry name" value="HTHTETR"/>
</dbReference>
<keyword evidence="3 5" id="KW-0238">DNA-binding</keyword>
<organism evidence="7">
    <name type="scientific">Caldilinea aerophila</name>
    <dbReference type="NCBI Taxonomy" id="133453"/>
    <lineage>
        <taxon>Bacteria</taxon>
        <taxon>Bacillati</taxon>
        <taxon>Chloroflexota</taxon>
        <taxon>Caldilineae</taxon>
        <taxon>Caldilineales</taxon>
        <taxon>Caldilineaceae</taxon>
        <taxon>Caldilinea</taxon>
    </lineage>
</organism>
<evidence type="ECO:0000256" key="1">
    <source>
        <dbReference type="ARBA" id="ARBA00022491"/>
    </source>
</evidence>
<dbReference type="EMBL" id="DSMG01000169">
    <property type="protein sequence ID" value="HDX33060.1"/>
    <property type="molecule type" value="Genomic_DNA"/>
</dbReference>
<dbReference type="Pfam" id="PF00440">
    <property type="entry name" value="TetR_N"/>
    <property type="match status" value="1"/>
</dbReference>
<evidence type="ECO:0000259" key="6">
    <source>
        <dbReference type="PROSITE" id="PS50977"/>
    </source>
</evidence>
<protein>
    <submittedName>
        <fullName evidence="7">TetR/AcrR family transcriptional regulator</fullName>
    </submittedName>
</protein>
<accession>A0A7C1FTP9</accession>
<dbReference type="InterPro" id="IPR049149">
    <property type="entry name" value="TetR/AcrR_C"/>
</dbReference>
<comment type="caution">
    <text evidence="7">The sequence shown here is derived from an EMBL/GenBank/DDBJ whole genome shotgun (WGS) entry which is preliminary data.</text>
</comment>
<dbReference type="Gene3D" id="1.10.357.10">
    <property type="entry name" value="Tetracycline Repressor, domain 2"/>
    <property type="match status" value="1"/>
</dbReference>
<dbReference type="InterPro" id="IPR009057">
    <property type="entry name" value="Homeodomain-like_sf"/>
</dbReference>
<dbReference type="PANTHER" id="PTHR30055:SF175">
    <property type="entry name" value="HTH-TYPE TRANSCRIPTIONAL REPRESSOR KSTR2"/>
    <property type="match status" value="1"/>
</dbReference>
<dbReference type="GO" id="GO:0003700">
    <property type="term" value="F:DNA-binding transcription factor activity"/>
    <property type="evidence" value="ECO:0007669"/>
    <property type="project" value="TreeGrafter"/>
</dbReference>
<dbReference type="PROSITE" id="PS01081">
    <property type="entry name" value="HTH_TETR_1"/>
    <property type="match status" value="1"/>
</dbReference>
<dbReference type="InterPro" id="IPR050109">
    <property type="entry name" value="HTH-type_TetR-like_transc_reg"/>
</dbReference>
<dbReference type="Pfam" id="PF21303">
    <property type="entry name" value="TetR_C_39"/>
    <property type="match status" value="1"/>
</dbReference>
<dbReference type="PROSITE" id="PS50977">
    <property type="entry name" value="HTH_TETR_2"/>
    <property type="match status" value="1"/>
</dbReference>
<dbReference type="SUPFAM" id="SSF46689">
    <property type="entry name" value="Homeodomain-like"/>
    <property type="match status" value="1"/>
</dbReference>
<sequence>MGKVFVVDSHNAKEVRMARVVKEYDERYAEFLNVAQRLFYQKGYDQTSIQDIIQEMGVAKGLFYHYFRSKADLLDALIERITDQAVASLRPLVDDPALDAQTKLRRFFDSTQNWKLANKTFMLELTRVLYRDENTLMRTKIARAGVERIAPLLADILRQGVAEGVYDVEHPDESAPILLELGQSLANTMVGPLLNPPADAAALEACLTMLERQVRAHERAMERILGAPPGSLVMMTTEQLRSWFT</sequence>
<feature type="DNA-binding region" description="H-T-H motif" evidence="5">
    <location>
        <begin position="48"/>
        <end position="67"/>
    </location>
</feature>
<dbReference type="InterPro" id="IPR023772">
    <property type="entry name" value="DNA-bd_HTH_TetR-type_CS"/>
</dbReference>
<evidence type="ECO:0000313" key="7">
    <source>
        <dbReference type="EMBL" id="HDX33060.1"/>
    </source>
</evidence>
<dbReference type="InterPro" id="IPR001647">
    <property type="entry name" value="HTH_TetR"/>
</dbReference>
<keyword evidence="2" id="KW-0805">Transcription regulation</keyword>
<proteinExistence type="predicted"/>
<reference evidence="7" key="1">
    <citation type="journal article" date="2020" name="mSystems">
        <title>Genome- and Community-Level Interaction Insights into Carbon Utilization and Element Cycling Functions of Hydrothermarchaeota in Hydrothermal Sediment.</title>
        <authorList>
            <person name="Zhou Z."/>
            <person name="Liu Y."/>
            <person name="Xu W."/>
            <person name="Pan J."/>
            <person name="Luo Z.H."/>
            <person name="Li M."/>
        </authorList>
    </citation>
    <scope>NUCLEOTIDE SEQUENCE [LARGE SCALE GENOMIC DNA]</scope>
    <source>
        <strain evidence="7">SpSt-289</strain>
    </source>
</reference>
<evidence type="ECO:0000256" key="5">
    <source>
        <dbReference type="PROSITE-ProRule" id="PRU00335"/>
    </source>
</evidence>
<name>A0A7C1FTP9_9CHLR</name>
<dbReference type="GO" id="GO:0000976">
    <property type="term" value="F:transcription cis-regulatory region binding"/>
    <property type="evidence" value="ECO:0007669"/>
    <property type="project" value="TreeGrafter"/>
</dbReference>
<dbReference type="PANTHER" id="PTHR30055">
    <property type="entry name" value="HTH-TYPE TRANSCRIPTIONAL REGULATOR RUTR"/>
    <property type="match status" value="1"/>
</dbReference>
<evidence type="ECO:0000256" key="4">
    <source>
        <dbReference type="ARBA" id="ARBA00023163"/>
    </source>
</evidence>
<gene>
    <name evidence="7" type="ORF">ENQ20_16470</name>
</gene>
<evidence type="ECO:0000256" key="3">
    <source>
        <dbReference type="ARBA" id="ARBA00023125"/>
    </source>
</evidence>